<dbReference type="AlphaFoldDB" id="A0A183JXW8"/>
<organism evidence="3">
    <name type="scientific">Schistosoma curassoni</name>
    <dbReference type="NCBI Taxonomy" id="6186"/>
    <lineage>
        <taxon>Eukaryota</taxon>
        <taxon>Metazoa</taxon>
        <taxon>Spiralia</taxon>
        <taxon>Lophotrochozoa</taxon>
        <taxon>Platyhelminthes</taxon>
        <taxon>Trematoda</taxon>
        <taxon>Digenea</taxon>
        <taxon>Strigeidida</taxon>
        <taxon>Schistosomatoidea</taxon>
        <taxon>Schistosomatidae</taxon>
        <taxon>Schistosoma</taxon>
    </lineage>
</organism>
<gene>
    <name evidence="1" type="ORF">SCUD_LOCUS7566</name>
</gene>
<sequence length="303" mass="34936">MDRYHQTIDHALTYINTIQNQVELLRELAISIKVSDKDDKEDCESTNYDDEQNENVECALITYEKLENLCTGKQQCLELLENVQNNHRAIIDELVNMVKQIQISIDEVIKSTDNSQDYSKTMTSAMPVNTITTSTYLSKLLDPIESTSQRFLYFISEIQKIISEYDQLIIHTSTRQKLVPQELSVNENTLDTLDMHGSELFQQVIDKLQELTDETNSTNPGRYLLQNFNFDDENDTFPSEIAHIENNQLVIHPRMTKLKVKFQHLSVKSANLSGNNDLCSHLHDVTVSQDYRIYISSPVMLSH</sequence>
<evidence type="ECO:0000313" key="1">
    <source>
        <dbReference type="EMBL" id="VDP26792.1"/>
    </source>
</evidence>
<protein>
    <submittedName>
        <fullName evidence="3">Spindle and kinetochore-associated protein 3</fullName>
    </submittedName>
</protein>
<accession>A0A183JXW8</accession>
<dbReference type="WBParaSite" id="SCUD_0000756601-mRNA-1">
    <property type="protein sequence ID" value="SCUD_0000756601-mRNA-1"/>
    <property type="gene ID" value="SCUD_0000756601"/>
</dbReference>
<keyword evidence="2" id="KW-1185">Reference proteome</keyword>
<evidence type="ECO:0000313" key="2">
    <source>
        <dbReference type="Proteomes" id="UP000279833"/>
    </source>
</evidence>
<dbReference type="EMBL" id="UZAK01032388">
    <property type="protein sequence ID" value="VDP26792.1"/>
    <property type="molecule type" value="Genomic_DNA"/>
</dbReference>
<reference evidence="1 2" key="2">
    <citation type="submission" date="2018-11" db="EMBL/GenBank/DDBJ databases">
        <authorList>
            <consortium name="Pathogen Informatics"/>
        </authorList>
    </citation>
    <scope>NUCLEOTIDE SEQUENCE [LARGE SCALE GENOMIC DNA]</scope>
    <source>
        <strain evidence="1">Dakar</strain>
        <strain evidence="2">Dakar, Senegal</strain>
    </source>
</reference>
<dbReference type="Proteomes" id="UP000279833">
    <property type="component" value="Unassembled WGS sequence"/>
</dbReference>
<proteinExistence type="predicted"/>
<name>A0A183JXW8_9TREM</name>
<evidence type="ECO:0000313" key="3">
    <source>
        <dbReference type="WBParaSite" id="SCUD_0000756601-mRNA-1"/>
    </source>
</evidence>
<reference evidence="3" key="1">
    <citation type="submission" date="2016-06" db="UniProtKB">
        <authorList>
            <consortium name="WormBaseParasite"/>
        </authorList>
    </citation>
    <scope>IDENTIFICATION</scope>
</reference>